<gene>
    <name evidence="2" type="ORF">P154DRAFT_573340</name>
</gene>
<feature type="region of interest" description="Disordered" evidence="1">
    <location>
        <begin position="1"/>
        <end position="29"/>
    </location>
</feature>
<proteinExistence type="predicted"/>
<dbReference type="EMBL" id="ML977573">
    <property type="protein sequence ID" value="KAF2003345.1"/>
    <property type="molecule type" value="Genomic_DNA"/>
</dbReference>
<protein>
    <submittedName>
        <fullName evidence="2">Uncharacterized protein</fullName>
    </submittedName>
</protein>
<feature type="region of interest" description="Disordered" evidence="1">
    <location>
        <begin position="137"/>
        <end position="165"/>
    </location>
</feature>
<sequence>MLDEDNSQARHTDMEGSDGDTGAGHDQSFINCERRGREGTWRAFLPRERALRIRCSDAAQCHALRLSHEYHEERKRLLRRRLTGFHGGHSHALSHALSHATTRALLDRMRDEQKDNSSKFPGASVCCCRALLQTHGADGVEESSTSPHPKRARRMQNGRRREATA</sequence>
<evidence type="ECO:0000256" key="1">
    <source>
        <dbReference type="SAM" id="MobiDB-lite"/>
    </source>
</evidence>
<keyword evidence="3" id="KW-1185">Reference proteome</keyword>
<evidence type="ECO:0000313" key="3">
    <source>
        <dbReference type="Proteomes" id="UP000799779"/>
    </source>
</evidence>
<feature type="compositionally biased region" description="Basic residues" evidence="1">
    <location>
        <begin position="148"/>
        <end position="158"/>
    </location>
</feature>
<organism evidence="2 3">
    <name type="scientific">Amniculicola lignicola CBS 123094</name>
    <dbReference type="NCBI Taxonomy" id="1392246"/>
    <lineage>
        <taxon>Eukaryota</taxon>
        <taxon>Fungi</taxon>
        <taxon>Dikarya</taxon>
        <taxon>Ascomycota</taxon>
        <taxon>Pezizomycotina</taxon>
        <taxon>Dothideomycetes</taxon>
        <taxon>Pleosporomycetidae</taxon>
        <taxon>Pleosporales</taxon>
        <taxon>Amniculicolaceae</taxon>
        <taxon>Amniculicola</taxon>
    </lineage>
</organism>
<reference evidence="2" key="1">
    <citation type="journal article" date="2020" name="Stud. Mycol.">
        <title>101 Dothideomycetes genomes: a test case for predicting lifestyles and emergence of pathogens.</title>
        <authorList>
            <person name="Haridas S."/>
            <person name="Albert R."/>
            <person name="Binder M."/>
            <person name="Bloem J."/>
            <person name="Labutti K."/>
            <person name="Salamov A."/>
            <person name="Andreopoulos B."/>
            <person name="Baker S."/>
            <person name="Barry K."/>
            <person name="Bills G."/>
            <person name="Bluhm B."/>
            <person name="Cannon C."/>
            <person name="Castanera R."/>
            <person name="Culley D."/>
            <person name="Daum C."/>
            <person name="Ezra D."/>
            <person name="Gonzalez J."/>
            <person name="Henrissat B."/>
            <person name="Kuo A."/>
            <person name="Liang C."/>
            <person name="Lipzen A."/>
            <person name="Lutzoni F."/>
            <person name="Magnuson J."/>
            <person name="Mondo S."/>
            <person name="Nolan M."/>
            <person name="Ohm R."/>
            <person name="Pangilinan J."/>
            <person name="Park H.-J."/>
            <person name="Ramirez L."/>
            <person name="Alfaro M."/>
            <person name="Sun H."/>
            <person name="Tritt A."/>
            <person name="Yoshinaga Y."/>
            <person name="Zwiers L.-H."/>
            <person name="Turgeon B."/>
            <person name="Goodwin S."/>
            <person name="Spatafora J."/>
            <person name="Crous P."/>
            <person name="Grigoriev I."/>
        </authorList>
    </citation>
    <scope>NUCLEOTIDE SEQUENCE</scope>
    <source>
        <strain evidence="2">CBS 123094</strain>
    </source>
</reference>
<evidence type="ECO:0000313" key="2">
    <source>
        <dbReference type="EMBL" id="KAF2003345.1"/>
    </source>
</evidence>
<dbReference type="AlphaFoldDB" id="A0A6A5WW82"/>
<dbReference type="Proteomes" id="UP000799779">
    <property type="component" value="Unassembled WGS sequence"/>
</dbReference>
<name>A0A6A5WW82_9PLEO</name>
<accession>A0A6A5WW82</accession>